<dbReference type="Proteomes" id="UP000198287">
    <property type="component" value="Unassembled WGS sequence"/>
</dbReference>
<keyword evidence="1" id="KW-1133">Transmembrane helix</keyword>
<keyword evidence="1" id="KW-0472">Membrane</keyword>
<reference evidence="2 3" key="1">
    <citation type="submission" date="2015-12" db="EMBL/GenBank/DDBJ databases">
        <title>The genome of Folsomia candida.</title>
        <authorList>
            <person name="Faddeeva A."/>
            <person name="Derks M.F."/>
            <person name="Anvar Y."/>
            <person name="Smit S."/>
            <person name="Van Straalen N."/>
            <person name="Roelofs D."/>
        </authorList>
    </citation>
    <scope>NUCLEOTIDE SEQUENCE [LARGE SCALE GENOMIC DNA]</scope>
    <source>
        <strain evidence="2 3">VU population</strain>
        <tissue evidence="2">Whole body</tissue>
    </source>
</reference>
<sequence>MYTRRNRTEPSYMKLHFSKEDAVLNSTNNLQLYREQFKLLSSSGADDPTSSLCMISYSPECYTNFGTYMFHTAYMTWWHHKREKSQTSSSTWTPNSLDRISLLSLNMIMPQRIFWPVEDKNLIRDKYFLLTPPNPDIWEDLVETRMTDCGKKFAYVDTEEKTDKLFNRLTKFYTLLPFKKSKDKITTNYMSVWGFESRRRSRLADTLVQTLESGIFRRFQKIMATRVDKRRIEFTKNRTGIGRPAFVPVNMGGSIQTVFVLWGILIILGLVTFLMCDARRQIIVSALMFIRCVMVAVMKVKTRLRLRFIRNLVKAL</sequence>
<feature type="transmembrane region" description="Helical" evidence="1">
    <location>
        <begin position="281"/>
        <end position="300"/>
    </location>
</feature>
<keyword evidence="1" id="KW-0812">Transmembrane</keyword>
<dbReference type="AlphaFoldDB" id="A0A226D8Z5"/>
<organism evidence="2 3">
    <name type="scientific">Folsomia candida</name>
    <name type="common">Springtail</name>
    <dbReference type="NCBI Taxonomy" id="158441"/>
    <lineage>
        <taxon>Eukaryota</taxon>
        <taxon>Metazoa</taxon>
        <taxon>Ecdysozoa</taxon>
        <taxon>Arthropoda</taxon>
        <taxon>Hexapoda</taxon>
        <taxon>Collembola</taxon>
        <taxon>Entomobryomorpha</taxon>
        <taxon>Isotomoidea</taxon>
        <taxon>Isotomidae</taxon>
        <taxon>Proisotominae</taxon>
        <taxon>Folsomia</taxon>
    </lineage>
</organism>
<name>A0A226D8Z5_FOLCA</name>
<accession>A0A226D8Z5</accession>
<proteinExistence type="predicted"/>
<keyword evidence="3" id="KW-1185">Reference proteome</keyword>
<dbReference type="EMBL" id="LNIX01000029">
    <property type="protein sequence ID" value="OXA41613.1"/>
    <property type="molecule type" value="Genomic_DNA"/>
</dbReference>
<evidence type="ECO:0000313" key="2">
    <source>
        <dbReference type="EMBL" id="OXA41613.1"/>
    </source>
</evidence>
<gene>
    <name evidence="2" type="ORF">Fcan01_23730</name>
</gene>
<evidence type="ECO:0000256" key="1">
    <source>
        <dbReference type="SAM" id="Phobius"/>
    </source>
</evidence>
<evidence type="ECO:0000313" key="3">
    <source>
        <dbReference type="Proteomes" id="UP000198287"/>
    </source>
</evidence>
<protein>
    <submittedName>
        <fullName evidence="2">Uncharacterized protein</fullName>
    </submittedName>
</protein>
<comment type="caution">
    <text evidence="2">The sequence shown here is derived from an EMBL/GenBank/DDBJ whole genome shotgun (WGS) entry which is preliminary data.</text>
</comment>